<feature type="transmembrane region" description="Helical" evidence="1">
    <location>
        <begin position="226"/>
        <end position="243"/>
    </location>
</feature>
<dbReference type="RefSeq" id="WP_145168065.1">
    <property type="nucleotide sequence ID" value="NZ_CP036525.1"/>
</dbReference>
<accession>A0A517N5C4</accession>
<keyword evidence="1" id="KW-0472">Membrane</keyword>
<evidence type="ECO:0000256" key="1">
    <source>
        <dbReference type="SAM" id="Phobius"/>
    </source>
</evidence>
<proteinExistence type="predicted"/>
<dbReference type="NCBIfam" id="TIGR02595">
    <property type="entry name" value="PEP_CTERM"/>
    <property type="match status" value="1"/>
</dbReference>
<feature type="domain" description="Ice-binding protein C-terminal" evidence="3">
    <location>
        <begin position="222"/>
        <end position="245"/>
    </location>
</feature>
<sequence length="253" mass="26546" precursor="true">MNKFLQAFPILIAVLVLLLPRTASADVVTYTSGHGDIGLAYEGGELELHYHFGDGAILDGVSLIGDAEFDPAGAVVWVSDDARSTTTSSIAFLGTKAGDSVWRLPQSNTAGLPFLGIAAEELLPAEFSAATLQLTSFDGPGEFALWQSGGFGGADVFWQSNNGLDSSDLLPLTIGGHDHFNFGFTSEGVYDLGVTAVANLAAGGTVSDFGTLRFMVGDAAVAVPEPASFVAIAALGVTGWAVRRRRRRHARRR</sequence>
<dbReference type="InterPro" id="IPR022435">
    <property type="entry name" value="Surface-anchored_actinobac"/>
</dbReference>
<evidence type="ECO:0000259" key="3">
    <source>
        <dbReference type="Pfam" id="PF07589"/>
    </source>
</evidence>
<dbReference type="Proteomes" id="UP000318538">
    <property type="component" value="Chromosome"/>
</dbReference>
<evidence type="ECO:0000256" key="2">
    <source>
        <dbReference type="SAM" id="SignalP"/>
    </source>
</evidence>
<reference evidence="4 5" key="1">
    <citation type="submission" date="2019-02" db="EMBL/GenBank/DDBJ databases">
        <title>Deep-cultivation of Planctomycetes and their phenomic and genomic characterization uncovers novel biology.</title>
        <authorList>
            <person name="Wiegand S."/>
            <person name="Jogler M."/>
            <person name="Boedeker C."/>
            <person name="Pinto D."/>
            <person name="Vollmers J."/>
            <person name="Rivas-Marin E."/>
            <person name="Kohn T."/>
            <person name="Peeters S.H."/>
            <person name="Heuer A."/>
            <person name="Rast P."/>
            <person name="Oberbeckmann S."/>
            <person name="Bunk B."/>
            <person name="Jeske O."/>
            <person name="Meyerdierks A."/>
            <person name="Storesund J.E."/>
            <person name="Kallscheuer N."/>
            <person name="Luecker S."/>
            <person name="Lage O.M."/>
            <person name="Pohl T."/>
            <person name="Merkel B.J."/>
            <person name="Hornburger P."/>
            <person name="Mueller R.-W."/>
            <person name="Bruemmer F."/>
            <person name="Labrenz M."/>
            <person name="Spormann A.M."/>
            <person name="Op den Camp H."/>
            <person name="Overmann J."/>
            <person name="Amann R."/>
            <person name="Jetten M.S.M."/>
            <person name="Mascher T."/>
            <person name="Medema M.H."/>
            <person name="Devos D.P."/>
            <person name="Kaster A.-K."/>
            <person name="Ovreas L."/>
            <person name="Rohde M."/>
            <person name="Galperin M.Y."/>
            <person name="Jogler C."/>
        </authorList>
    </citation>
    <scope>NUCLEOTIDE SEQUENCE [LARGE SCALE GENOMIC DNA]</scope>
    <source>
        <strain evidence="4 5">K22_7</strain>
    </source>
</reference>
<dbReference type="NCBIfam" id="NF038134">
    <property type="entry name" value="choice_anch_M"/>
    <property type="match status" value="1"/>
</dbReference>
<organism evidence="4 5">
    <name type="scientific">Rubripirellula lacrimiformis</name>
    <dbReference type="NCBI Taxonomy" id="1930273"/>
    <lineage>
        <taxon>Bacteria</taxon>
        <taxon>Pseudomonadati</taxon>
        <taxon>Planctomycetota</taxon>
        <taxon>Planctomycetia</taxon>
        <taxon>Pirellulales</taxon>
        <taxon>Pirellulaceae</taxon>
        <taxon>Rubripirellula</taxon>
    </lineage>
</organism>
<keyword evidence="5" id="KW-1185">Reference proteome</keyword>
<evidence type="ECO:0000313" key="4">
    <source>
        <dbReference type="EMBL" id="QDT02340.1"/>
    </source>
</evidence>
<evidence type="ECO:0000313" key="5">
    <source>
        <dbReference type="Proteomes" id="UP000318538"/>
    </source>
</evidence>
<gene>
    <name evidence="4" type="ORF">K227x_07160</name>
</gene>
<keyword evidence="1" id="KW-0812">Transmembrane</keyword>
<dbReference type="InterPro" id="IPR013424">
    <property type="entry name" value="Ice-binding_C"/>
</dbReference>
<protein>
    <recommendedName>
        <fullName evidence="3">Ice-binding protein C-terminal domain-containing protein</fullName>
    </recommendedName>
</protein>
<dbReference type="EMBL" id="CP036525">
    <property type="protein sequence ID" value="QDT02340.1"/>
    <property type="molecule type" value="Genomic_DNA"/>
</dbReference>
<feature type="chain" id="PRO_5021909108" description="Ice-binding protein C-terminal domain-containing protein" evidence="2">
    <location>
        <begin position="26"/>
        <end position="253"/>
    </location>
</feature>
<feature type="signal peptide" evidence="2">
    <location>
        <begin position="1"/>
        <end position="25"/>
    </location>
</feature>
<keyword evidence="2" id="KW-0732">Signal</keyword>
<dbReference type="KEGG" id="rlc:K227x_07160"/>
<dbReference type="AlphaFoldDB" id="A0A517N5C4"/>
<dbReference type="Pfam" id="PF07589">
    <property type="entry name" value="PEP-CTERM"/>
    <property type="match status" value="1"/>
</dbReference>
<keyword evidence="1" id="KW-1133">Transmembrane helix</keyword>
<dbReference type="OrthoDB" id="292651at2"/>
<dbReference type="NCBIfam" id="TIGR03769">
    <property type="entry name" value="P_ac_wall_RPT"/>
    <property type="match status" value="1"/>
</dbReference>
<name>A0A517N5C4_9BACT</name>